<dbReference type="InterPro" id="IPR036249">
    <property type="entry name" value="Thioredoxin-like_sf"/>
</dbReference>
<dbReference type="eggNOG" id="COG1331">
    <property type="taxonomic scope" value="Bacteria"/>
</dbReference>
<reference evidence="3 4" key="1">
    <citation type="submission" date="2013-07" db="EMBL/GenBank/DDBJ databases">
        <title>Sulfurimonas hongkongensis AST-10 Genome Sequencing.</title>
        <authorList>
            <person name="Cai L."/>
            <person name="Zhang T."/>
        </authorList>
    </citation>
    <scope>NUCLEOTIDE SEQUENCE [LARGE SCALE GENOMIC DNA]</scope>
    <source>
        <strain evidence="3 4">AST-10</strain>
    </source>
</reference>
<evidence type="ECO:0000313" key="4">
    <source>
        <dbReference type="Proteomes" id="UP000015520"/>
    </source>
</evidence>
<dbReference type="STRING" id="1172190.M947_02985"/>
<feature type="chain" id="PRO_5004579655" evidence="1">
    <location>
        <begin position="19"/>
        <end position="141"/>
    </location>
</feature>
<dbReference type="AlphaFoldDB" id="T0L2F6"/>
<protein>
    <submittedName>
        <fullName evidence="3">Thioredoxin</fullName>
    </submittedName>
</protein>
<proteinExistence type="predicted"/>
<evidence type="ECO:0000259" key="2">
    <source>
        <dbReference type="Pfam" id="PF03190"/>
    </source>
</evidence>
<dbReference type="Gene3D" id="3.40.30.10">
    <property type="entry name" value="Glutaredoxin"/>
    <property type="match status" value="1"/>
</dbReference>
<keyword evidence="4" id="KW-1185">Reference proteome</keyword>
<evidence type="ECO:0000313" key="3">
    <source>
        <dbReference type="EMBL" id="EQB40003.1"/>
    </source>
</evidence>
<dbReference type="OrthoDB" id="5334561at2"/>
<dbReference type="PATRIC" id="fig|1172190.3.peg.582"/>
<comment type="caution">
    <text evidence="3">The sequence shown here is derived from an EMBL/GenBank/DDBJ whole genome shotgun (WGS) entry which is preliminary data.</text>
</comment>
<accession>T0L2F6</accession>
<organism evidence="3 4">
    <name type="scientific">Sulfurimonas hongkongensis</name>
    <dbReference type="NCBI Taxonomy" id="1172190"/>
    <lineage>
        <taxon>Bacteria</taxon>
        <taxon>Pseudomonadati</taxon>
        <taxon>Campylobacterota</taxon>
        <taxon>Epsilonproteobacteria</taxon>
        <taxon>Campylobacterales</taxon>
        <taxon>Sulfurimonadaceae</taxon>
        <taxon>Sulfurimonas</taxon>
    </lineage>
</organism>
<dbReference type="RefSeq" id="WP_021286876.1">
    <property type="nucleotide sequence ID" value="NZ_AUPZ01000004.1"/>
</dbReference>
<name>T0L2F6_9BACT</name>
<gene>
    <name evidence="3" type="ORF">M947_02985</name>
</gene>
<feature type="domain" description="Spermatogenesis-associated protein 20-like TRX" evidence="2">
    <location>
        <begin position="18"/>
        <end position="79"/>
    </location>
</feature>
<dbReference type="EMBL" id="AUPZ01000004">
    <property type="protein sequence ID" value="EQB40003.1"/>
    <property type="molecule type" value="Genomic_DNA"/>
</dbReference>
<dbReference type="SUPFAM" id="SSF52833">
    <property type="entry name" value="Thioredoxin-like"/>
    <property type="match status" value="1"/>
</dbReference>
<evidence type="ECO:0000256" key="1">
    <source>
        <dbReference type="SAM" id="SignalP"/>
    </source>
</evidence>
<keyword evidence="1" id="KW-0732">Signal</keyword>
<dbReference type="Pfam" id="PF03190">
    <property type="entry name" value="Thioredox_DsbH"/>
    <property type="match status" value="1"/>
</dbReference>
<sequence length="141" mass="16264">MRKIVLYLTLLFATSLMASEIKWAKDYDTGIKEATRFVKPVLFISSRHTCKFCVILDETTLKDERVIKELNRDFISIISYSDENDYMPKELWQPGTPAIWFLLPSGEPMYQPIMGAIDADNFLKALGVVKKQFDEYIKAGK</sequence>
<dbReference type="InterPro" id="IPR004879">
    <property type="entry name" value="Ssp411-like_TRX"/>
</dbReference>
<dbReference type="Proteomes" id="UP000015520">
    <property type="component" value="Unassembled WGS sequence"/>
</dbReference>
<feature type="signal peptide" evidence="1">
    <location>
        <begin position="1"/>
        <end position="18"/>
    </location>
</feature>